<accession>A0ACB8Q5S7</accession>
<organism evidence="1 2">
    <name type="scientific">Vararia minispora EC-137</name>
    <dbReference type="NCBI Taxonomy" id="1314806"/>
    <lineage>
        <taxon>Eukaryota</taxon>
        <taxon>Fungi</taxon>
        <taxon>Dikarya</taxon>
        <taxon>Basidiomycota</taxon>
        <taxon>Agaricomycotina</taxon>
        <taxon>Agaricomycetes</taxon>
        <taxon>Russulales</taxon>
        <taxon>Lachnocladiaceae</taxon>
        <taxon>Vararia</taxon>
    </lineage>
</organism>
<keyword evidence="2" id="KW-1185">Reference proteome</keyword>
<reference evidence="1" key="1">
    <citation type="submission" date="2021-02" db="EMBL/GenBank/DDBJ databases">
        <authorList>
            <consortium name="DOE Joint Genome Institute"/>
            <person name="Ahrendt S."/>
            <person name="Looney B.P."/>
            <person name="Miyauchi S."/>
            <person name="Morin E."/>
            <person name="Drula E."/>
            <person name="Courty P.E."/>
            <person name="Chicoki N."/>
            <person name="Fauchery L."/>
            <person name="Kohler A."/>
            <person name="Kuo A."/>
            <person name="Labutti K."/>
            <person name="Pangilinan J."/>
            <person name="Lipzen A."/>
            <person name="Riley R."/>
            <person name="Andreopoulos W."/>
            <person name="He G."/>
            <person name="Johnson J."/>
            <person name="Barry K.W."/>
            <person name="Grigoriev I.V."/>
            <person name="Nagy L."/>
            <person name="Hibbett D."/>
            <person name="Henrissat B."/>
            <person name="Matheny P.B."/>
            <person name="Labbe J."/>
            <person name="Martin F."/>
        </authorList>
    </citation>
    <scope>NUCLEOTIDE SEQUENCE</scope>
    <source>
        <strain evidence="1">EC-137</strain>
    </source>
</reference>
<proteinExistence type="predicted"/>
<gene>
    <name evidence="1" type="ORF">K488DRAFT_75066</name>
</gene>
<protein>
    <submittedName>
        <fullName evidence="1">Uncharacterized protein</fullName>
    </submittedName>
</protein>
<dbReference type="Proteomes" id="UP000814128">
    <property type="component" value="Unassembled WGS sequence"/>
</dbReference>
<sequence>MSSTSSPPRTPSPISPDPEDCYTGPGMTQEWLEAQNLQPRAKLEKIYDSTVYERPHLLHYGIGIDLHRVQREESLVPWARQRGLYRDPGKGLRVSLGWALAETAENVVNYLSERVRFRFDLILPYSADYDAVIAIYNNYDGPTNLLKEEAEAKIIKLLRDVVNDPDQEPMWYFDTQKAFGDRRFPSRRLRRRC</sequence>
<evidence type="ECO:0000313" key="2">
    <source>
        <dbReference type="Proteomes" id="UP000814128"/>
    </source>
</evidence>
<comment type="caution">
    <text evidence="1">The sequence shown here is derived from an EMBL/GenBank/DDBJ whole genome shotgun (WGS) entry which is preliminary data.</text>
</comment>
<reference evidence="1" key="2">
    <citation type="journal article" date="2022" name="New Phytol.">
        <title>Evolutionary transition to the ectomycorrhizal habit in the genomes of a hyperdiverse lineage of mushroom-forming fungi.</title>
        <authorList>
            <person name="Looney B."/>
            <person name="Miyauchi S."/>
            <person name="Morin E."/>
            <person name="Drula E."/>
            <person name="Courty P.E."/>
            <person name="Kohler A."/>
            <person name="Kuo A."/>
            <person name="LaButti K."/>
            <person name="Pangilinan J."/>
            <person name="Lipzen A."/>
            <person name="Riley R."/>
            <person name="Andreopoulos W."/>
            <person name="He G."/>
            <person name="Johnson J."/>
            <person name="Nolan M."/>
            <person name="Tritt A."/>
            <person name="Barry K.W."/>
            <person name="Grigoriev I.V."/>
            <person name="Nagy L.G."/>
            <person name="Hibbett D."/>
            <person name="Henrissat B."/>
            <person name="Matheny P.B."/>
            <person name="Labbe J."/>
            <person name="Martin F.M."/>
        </authorList>
    </citation>
    <scope>NUCLEOTIDE SEQUENCE</scope>
    <source>
        <strain evidence="1">EC-137</strain>
    </source>
</reference>
<name>A0ACB8Q5S7_9AGAM</name>
<dbReference type="EMBL" id="MU274181">
    <property type="protein sequence ID" value="KAI0026800.1"/>
    <property type="molecule type" value="Genomic_DNA"/>
</dbReference>
<evidence type="ECO:0000313" key="1">
    <source>
        <dbReference type="EMBL" id="KAI0026800.1"/>
    </source>
</evidence>